<dbReference type="InterPro" id="IPR018649">
    <property type="entry name" value="SHOCT"/>
</dbReference>
<dbReference type="Proteomes" id="UP000078396">
    <property type="component" value="Unassembled WGS sequence"/>
</dbReference>
<protein>
    <recommendedName>
        <fullName evidence="2">SHOCT domain-containing protein</fullName>
    </recommendedName>
</protein>
<dbReference type="Pfam" id="PF09851">
    <property type="entry name" value="SHOCT"/>
    <property type="match status" value="1"/>
</dbReference>
<evidence type="ECO:0000256" key="1">
    <source>
        <dbReference type="SAM" id="MobiDB-lite"/>
    </source>
</evidence>
<accession>A0A178LVA5</accession>
<gene>
    <name evidence="3" type="ORF">A4X20_21220</name>
</gene>
<feature type="domain" description="SHOCT" evidence="2">
    <location>
        <begin position="241"/>
        <end position="268"/>
    </location>
</feature>
<organism evidence="3 4">
    <name type="scientific">Mycolicibacterium iranicum</name>
    <name type="common">Mycobacterium iranicum</name>
    <dbReference type="NCBI Taxonomy" id="912594"/>
    <lineage>
        <taxon>Bacteria</taxon>
        <taxon>Bacillati</taxon>
        <taxon>Actinomycetota</taxon>
        <taxon>Actinomycetes</taxon>
        <taxon>Mycobacteriales</taxon>
        <taxon>Mycobacteriaceae</taxon>
        <taxon>Mycolicibacterium</taxon>
    </lineage>
</organism>
<dbReference type="InterPro" id="IPR014719">
    <property type="entry name" value="Ribosomal_bL12_C/ClpS-like"/>
</dbReference>
<dbReference type="OrthoDB" id="4639033at2"/>
<feature type="region of interest" description="Disordered" evidence="1">
    <location>
        <begin position="1"/>
        <end position="33"/>
    </location>
</feature>
<proteinExistence type="predicted"/>
<feature type="region of interest" description="Disordered" evidence="1">
    <location>
        <begin position="212"/>
        <end position="237"/>
    </location>
</feature>
<dbReference type="AlphaFoldDB" id="A0A178LVA5"/>
<evidence type="ECO:0000313" key="3">
    <source>
        <dbReference type="EMBL" id="OAN37671.1"/>
    </source>
</evidence>
<evidence type="ECO:0000313" key="4">
    <source>
        <dbReference type="Proteomes" id="UP000078396"/>
    </source>
</evidence>
<dbReference type="Gene3D" id="3.30.1390.10">
    <property type="match status" value="1"/>
</dbReference>
<name>A0A178LVA5_MYCIR</name>
<comment type="caution">
    <text evidence="3">The sequence shown here is derived from an EMBL/GenBank/DDBJ whole genome shotgun (WGS) entry which is preliminary data.</text>
</comment>
<dbReference type="EMBL" id="LWCS01000025">
    <property type="protein sequence ID" value="OAN37671.1"/>
    <property type="molecule type" value="Genomic_DNA"/>
</dbReference>
<feature type="compositionally biased region" description="Polar residues" evidence="1">
    <location>
        <begin position="224"/>
        <end position="237"/>
    </location>
</feature>
<reference evidence="3 4" key="1">
    <citation type="submission" date="2016-04" db="EMBL/GenBank/DDBJ databases">
        <title>Draft Genome Sequences of Staphylococcus capitis Strain H36, S. capitis Strain H65, S. cohnii Strain H62, S. hominis Strain H69, Mycobacterium iranicum Strain H39, Plantibacter sp. Strain H53, Pseudomonas oryzihabitans Strain H72, and Microbacterium sp. Strain H83, isolated from residential settings.</title>
        <authorList>
            <person name="Lymperopoulou D."/>
            <person name="Adams R.I."/>
            <person name="Lindow S."/>
            <person name="Coil D.A."/>
            <person name="Jospin G."/>
            <person name="Eisen J.A."/>
        </authorList>
    </citation>
    <scope>NUCLEOTIDE SEQUENCE [LARGE SCALE GENOMIC DNA]</scope>
    <source>
        <strain evidence="3 4">H39</strain>
    </source>
</reference>
<sequence length="325" mass="34629">MPLGVRSKMVMSEQELSSGGPGDDPYASHPTLSALPRDVRRRIADQLALDRKIGAIKTLRENADGNLGLKEAKDIIDDLPKLRMQAQPGQLAQPVELASGKIDKGGTTLTLYRDGTFTTTGMIFTSEPDRLIGFSSDIDSMRRKSTAGRGAAALLSFGLTGAPVSLAAGNNRGVIYVTITGEHSGTKTYTSKNPENRLLTSIRSLQASADHLIATPPPPAAVTKSDQSRTNSTQPSSDVATQLKMLAELHASGALSADEFAAAKSRILSSSEPVPPSRPEMPSVATTKVRCHKCQHVQKVPSDQMTFVCEGCNAQLKRKRQQGPG</sequence>
<dbReference type="SUPFAM" id="SSF54736">
    <property type="entry name" value="ClpS-like"/>
    <property type="match status" value="1"/>
</dbReference>
<evidence type="ECO:0000259" key="2">
    <source>
        <dbReference type="Pfam" id="PF09851"/>
    </source>
</evidence>